<sequence>MDSAILCGGDNLSIIKPIAQLLGYILDILFKGLNAMGIGNIAIAIIIFTLLVKMLMLPLQIKQQKMTKLQSVMNPEIKAIQEKYKGKNSDTVAMQKMQAETKAVYEKYGVSQWGSCVQLLIQMPILFALYRVFQQIPLYISQIKVLFLNILGVNGVDGISSVSGYADTLNEIYGKTVDWSNTSTAVTTLNSFTADQWTKLKEAFPAFSDMITQNLDKINHMNTFLGVNMSQNPGFGLHIAILIPILAGVTQFISVKVSQAGMEQPDSDNPAAASMKMMTYFMPIMSAFLAISLPSGLGVYWIATAVIQTIQTIFINRYYDKIGTDKIVEKNVEKRNKKRAKKGLPAETIVKGASVTTKNVNNNKNSANSERAKKLQEKKEANDKKIQELRESAAANGKAVKPGSLADKVGMVSRYNEVNDKRK</sequence>
<dbReference type="InterPro" id="IPR001708">
    <property type="entry name" value="YidC/ALB3/OXA1/COX18"/>
</dbReference>
<reference evidence="13 14" key="1">
    <citation type="journal article" date="2009" name="Proc. Natl. Acad. Sci. U.S.A.">
        <title>Characterizing a model human gut microbiota composed of members of its two dominant bacterial phyla.</title>
        <authorList>
            <person name="Mahowald M.A."/>
            <person name="Rey F.E."/>
            <person name="Seedorf H."/>
            <person name="Turnbaugh P.J."/>
            <person name="Fulton R.S."/>
            <person name="Wollam A."/>
            <person name="Shah N."/>
            <person name="Wang C."/>
            <person name="Magrini V."/>
            <person name="Wilson R.K."/>
            <person name="Cantarel B.L."/>
            <person name="Coutinho P.M."/>
            <person name="Henrissat B."/>
            <person name="Crock L.W."/>
            <person name="Russell A."/>
            <person name="Verberkmoes N.C."/>
            <person name="Hettich R.L."/>
            <person name="Gordon J.I."/>
        </authorList>
    </citation>
    <scope>NUCLEOTIDE SEQUENCE [LARGE SCALE GENOMIC DNA]</scope>
    <source>
        <strain evidence="14">ATCC 27750 / DSM 3376 / VPI C15-48 / C15-B4</strain>
    </source>
</reference>
<keyword evidence="7 11" id="KW-0472">Membrane</keyword>
<gene>
    <name evidence="13" type="ordered locus">EUBELI_02067</name>
</gene>
<keyword evidence="5" id="KW-0653">Protein transport</keyword>
<evidence type="ECO:0000256" key="5">
    <source>
        <dbReference type="ARBA" id="ARBA00022927"/>
    </source>
</evidence>
<evidence type="ECO:0000259" key="12">
    <source>
        <dbReference type="Pfam" id="PF02096"/>
    </source>
</evidence>
<dbReference type="KEGG" id="eel:EUBELI_02067"/>
<organism evidence="13 14">
    <name type="scientific">Lachnospira eligens (strain ATCC 27750 / DSM 3376 / VPI C15-48 / C15-B4)</name>
    <name type="common">Eubacterium eligens</name>
    <dbReference type="NCBI Taxonomy" id="515620"/>
    <lineage>
        <taxon>Bacteria</taxon>
        <taxon>Bacillati</taxon>
        <taxon>Bacillota</taxon>
        <taxon>Clostridia</taxon>
        <taxon>Lachnospirales</taxon>
        <taxon>Lachnospiraceae</taxon>
        <taxon>Lachnospira</taxon>
    </lineage>
</organism>
<dbReference type="EMBL" id="CP001104">
    <property type="protein sequence ID" value="ACR73047.1"/>
    <property type="molecule type" value="Genomic_DNA"/>
</dbReference>
<comment type="similarity">
    <text evidence="9">Belongs to the OXA1/ALB3/YidC family.</text>
</comment>
<evidence type="ECO:0000313" key="14">
    <source>
        <dbReference type="Proteomes" id="UP000001476"/>
    </source>
</evidence>
<dbReference type="GO" id="GO:0051205">
    <property type="term" value="P:protein insertion into membrane"/>
    <property type="evidence" value="ECO:0007669"/>
    <property type="project" value="TreeGrafter"/>
</dbReference>
<keyword evidence="14" id="KW-1185">Reference proteome</keyword>
<keyword evidence="2" id="KW-0813">Transport</keyword>
<feature type="compositionally biased region" description="Basic and acidic residues" evidence="10">
    <location>
        <begin position="370"/>
        <end position="391"/>
    </location>
</feature>
<dbReference type="InterPro" id="IPR028055">
    <property type="entry name" value="YidC/Oxa/ALB_C"/>
</dbReference>
<keyword evidence="8" id="KW-0143">Chaperone</keyword>
<dbReference type="STRING" id="515620.EUBELI_02067"/>
<dbReference type="AlphaFoldDB" id="C4Z5E0"/>
<protein>
    <submittedName>
        <fullName evidence="13">Preprotein translocase YidC subunit</fullName>
    </submittedName>
</protein>
<evidence type="ECO:0000256" key="4">
    <source>
        <dbReference type="ARBA" id="ARBA00022692"/>
    </source>
</evidence>
<feature type="transmembrane region" description="Helical" evidence="11">
    <location>
        <begin position="277"/>
        <end position="303"/>
    </location>
</feature>
<dbReference type="GO" id="GO:0015031">
    <property type="term" value="P:protein transport"/>
    <property type="evidence" value="ECO:0007669"/>
    <property type="project" value="UniProtKB-KW"/>
</dbReference>
<evidence type="ECO:0000313" key="13">
    <source>
        <dbReference type="EMBL" id="ACR73047.1"/>
    </source>
</evidence>
<feature type="compositionally biased region" description="Low complexity" evidence="10">
    <location>
        <begin position="357"/>
        <end position="368"/>
    </location>
</feature>
<dbReference type="Proteomes" id="UP000001476">
    <property type="component" value="Chromosome"/>
</dbReference>
<evidence type="ECO:0000256" key="9">
    <source>
        <dbReference type="RuleBase" id="RU003945"/>
    </source>
</evidence>
<evidence type="ECO:0000256" key="10">
    <source>
        <dbReference type="SAM" id="MobiDB-lite"/>
    </source>
</evidence>
<dbReference type="HOGENOM" id="CLU_055404_0_0_9"/>
<feature type="transmembrane region" description="Helical" evidence="11">
    <location>
        <begin position="235"/>
        <end position="257"/>
    </location>
</feature>
<name>C4Z5E0_LACE2</name>
<dbReference type="Pfam" id="PF02096">
    <property type="entry name" value="60KD_IMP"/>
    <property type="match status" value="1"/>
</dbReference>
<comment type="subcellular location">
    <subcellularLocation>
        <location evidence="1">Cell membrane</location>
        <topology evidence="1">Multi-pass membrane protein</topology>
    </subcellularLocation>
    <subcellularLocation>
        <location evidence="9">Membrane</location>
        <topology evidence="9">Multi-pass membrane protein</topology>
    </subcellularLocation>
</comment>
<evidence type="ECO:0000256" key="7">
    <source>
        <dbReference type="ARBA" id="ARBA00023136"/>
    </source>
</evidence>
<keyword evidence="4 9" id="KW-0812">Transmembrane</keyword>
<dbReference type="InterPro" id="IPR047196">
    <property type="entry name" value="YidC_ALB_C"/>
</dbReference>
<dbReference type="eggNOG" id="COG0706">
    <property type="taxonomic scope" value="Bacteria"/>
</dbReference>
<keyword evidence="3" id="KW-1003">Cell membrane</keyword>
<feature type="domain" description="Membrane insertase YidC/Oxa/ALB C-terminal" evidence="12">
    <location>
        <begin position="42"/>
        <end position="317"/>
    </location>
</feature>
<evidence type="ECO:0000256" key="1">
    <source>
        <dbReference type="ARBA" id="ARBA00004651"/>
    </source>
</evidence>
<evidence type="ECO:0000256" key="6">
    <source>
        <dbReference type="ARBA" id="ARBA00022989"/>
    </source>
</evidence>
<dbReference type="PANTHER" id="PTHR12428:SF65">
    <property type="entry name" value="CYTOCHROME C OXIDASE ASSEMBLY PROTEIN COX18, MITOCHONDRIAL"/>
    <property type="match status" value="1"/>
</dbReference>
<dbReference type="CDD" id="cd20070">
    <property type="entry name" value="5TM_YidC_Alb3"/>
    <property type="match status" value="1"/>
</dbReference>
<evidence type="ECO:0000256" key="3">
    <source>
        <dbReference type="ARBA" id="ARBA00022475"/>
    </source>
</evidence>
<evidence type="ECO:0000256" key="11">
    <source>
        <dbReference type="SAM" id="Phobius"/>
    </source>
</evidence>
<dbReference type="GO" id="GO:0032977">
    <property type="term" value="F:membrane insertase activity"/>
    <property type="evidence" value="ECO:0007669"/>
    <property type="project" value="InterPro"/>
</dbReference>
<feature type="region of interest" description="Disordered" evidence="10">
    <location>
        <begin position="357"/>
        <end position="423"/>
    </location>
</feature>
<dbReference type="PANTHER" id="PTHR12428">
    <property type="entry name" value="OXA1"/>
    <property type="match status" value="1"/>
</dbReference>
<feature type="transmembrane region" description="Helical" evidence="11">
    <location>
        <begin position="38"/>
        <end position="59"/>
    </location>
</feature>
<keyword evidence="6 11" id="KW-1133">Transmembrane helix</keyword>
<dbReference type="NCBIfam" id="TIGR03592">
    <property type="entry name" value="yidC_oxa1_cterm"/>
    <property type="match status" value="1"/>
</dbReference>
<evidence type="ECO:0000256" key="8">
    <source>
        <dbReference type="ARBA" id="ARBA00023186"/>
    </source>
</evidence>
<dbReference type="GO" id="GO:0005886">
    <property type="term" value="C:plasma membrane"/>
    <property type="evidence" value="ECO:0007669"/>
    <property type="project" value="UniProtKB-SubCell"/>
</dbReference>
<accession>C4Z5E0</accession>
<proteinExistence type="inferred from homology"/>
<evidence type="ECO:0000256" key="2">
    <source>
        <dbReference type="ARBA" id="ARBA00022448"/>
    </source>
</evidence>